<name>A0ABW8D3C5_STRBI</name>
<evidence type="ECO:0000313" key="3">
    <source>
        <dbReference type="Proteomes" id="UP001614391"/>
    </source>
</evidence>
<keyword evidence="3" id="KW-1185">Reference proteome</keyword>
<dbReference type="PROSITE" id="PS00018">
    <property type="entry name" value="EF_HAND_1"/>
    <property type="match status" value="1"/>
</dbReference>
<dbReference type="InterPro" id="IPR018247">
    <property type="entry name" value="EF_Hand_1_Ca_BS"/>
</dbReference>
<dbReference type="EMBL" id="JBITYT010000014">
    <property type="protein sequence ID" value="MFI9123080.1"/>
    <property type="molecule type" value="Genomic_DNA"/>
</dbReference>
<dbReference type="InterPro" id="IPR011992">
    <property type="entry name" value="EF-hand-dom_pair"/>
</dbReference>
<dbReference type="Proteomes" id="UP001614391">
    <property type="component" value="Unassembled WGS sequence"/>
</dbReference>
<evidence type="ECO:0000259" key="1">
    <source>
        <dbReference type="PROSITE" id="PS50222"/>
    </source>
</evidence>
<evidence type="ECO:0000313" key="2">
    <source>
        <dbReference type="EMBL" id="MFI9123080.1"/>
    </source>
</evidence>
<dbReference type="RefSeq" id="WP_399619888.1">
    <property type="nucleotide sequence ID" value="NZ_JBITYT010000014.1"/>
</dbReference>
<dbReference type="PROSITE" id="PS50222">
    <property type="entry name" value="EF_HAND_2"/>
    <property type="match status" value="1"/>
</dbReference>
<dbReference type="SUPFAM" id="SSF47473">
    <property type="entry name" value="EF-hand"/>
    <property type="match status" value="1"/>
</dbReference>
<organism evidence="2 3">
    <name type="scientific">Streptomyces bikiniensis</name>
    <dbReference type="NCBI Taxonomy" id="1896"/>
    <lineage>
        <taxon>Bacteria</taxon>
        <taxon>Bacillati</taxon>
        <taxon>Actinomycetota</taxon>
        <taxon>Actinomycetes</taxon>
        <taxon>Kitasatosporales</taxon>
        <taxon>Streptomycetaceae</taxon>
        <taxon>Streptomyces</taxon>
    </lineage>
</organism>
<dbReference type="Gene3D" id="1.10.238.10">
    <property type="entry name" value="EF-hand"/>
    <property type="match status" value="1"/>
</dbReference>
<sequence>MVDQRPGTSPGVLTPTTEADDRVRLVFSLFDADGDGRISPEEFTAVVLDPRRFDAAVNGFADALSAPRCAA</sequence>
<gene>
    <name evidence="2" type="ORF">ACIGW0_27415</name>
</gene>
<dbReference type="InterPro" id="IPR002048">
    <property type="entry name" value="EF_hand_dom"/>
</dbReference>
<dbReference type="Pfam" id="PF13202">
    <property type="entry name" value="EF-hand_5"/>
    <property type="match status" value="1"/>
</dbReference>
<accession>A0ABW8D3C5</accession>
<proteinExistence type="predicted"/>
<comment type="caution">
    <text evidence="2">The sequence shown here is derived from an EMBL/GenBank/DDBJ whole genome shotgun (WGS) entry which is preliminary data.</text>
</comment>
<protein>
    <recommendedName>
        <fullName evidence="1">EF-hand domain-containing protein</fullName>
    </recommendedName>
</protein>
<reference evidence="2 3" key="1">
    <citation type="submission" date="2024-10" db="EMBL/GenBank/DDBJ databases">
        <title>The Natural Products Discovery Center: Release of the First 8490 Sequenced Strains for Exploring Actinobacteria Biosynthetic Diversity.</title>
        <authorList>
            <person name="Kalkreuter E."/>
            <person name="Kautsar S.A."/>
            <person name="Yang D."/>
            <person name="Bader C.D."/>
            <person name="Teijaro C.N."/>
            <person name="Fluegel L."/>
            <person name="Davis C.M."/>
            <person name="Simpson J.R."/>
            <person name="Lauterbach L."/>
            <person name="Steele A.D."/>
            <person name="Gui C."/>
            <person name="Meng S."/>
            <person name="Li G."/>
            <person name="Viehrig K."/>
            <person name="Ye F."/>
            <person name="Su P."/>
            <person name="Kiefer A.F."/>
            <person name="Nichols A."/>
            <person name="Cepeda A.J."/>
            <person name="Yan W."/>
            <person name="Fan B."/>
            <person name="Jiang Y."/>
            <person name="Adhikari A."/>
            <person name="Zheng C.-J."/>
            <person name="Schuster L."/>
            <person name="Cowan T.M."/>
            <person name="Smanski M.J."/>
            <person name="Chevrette M.G."/>
            <person name="De Carvalho L.P.S."/>
            <person name="Shen B."/>
        </authorList>
    </citation>
    <scope>NUCLEOTIDE SEQUENCE [LARGE SCALE GENOMIC DNA]</scope>
    <source>
        <strain evidence="2 3">NPDC053346</strain>
    </source>
</reference>
<feature type="domain" description="EF-hand" evidence="1">
    <location>
        <begin position="18"/>
        <end position="53"/>
    </location>
</feature>